<keyword evidence="13" id="KW-1185">Reference proteome</keyword>
<evidence type="ECO:0000256" key="2">
    <source>
        <dbReference type="ARBA" id="ARBA00004673"/>
    </source>
</evidence>
<dbReference type="AlphaFoldDB" id="A0A8H7ZBA0"/>
<evidence type="ECO:0000256" key="6">
    <source>
        <dbReference type="ARBA" id="ARBA00022946"/>
    </source>
</evidence>
<gene>
    <name evidence="12" type="ORF">I9W82_004972</name>
</gene>
<evidence type="ECO:0000256" key="7">
    <source>
        <dbReference type="ARBA" id="ARBA00022989"/>
    </source>
</evidence>
<feature type="transmembrane region" description="Helical" evidence="11">
    <location>
        <begin position="67"/>
        <end position="89"/>
    </location>
</feature>
<comment type="pathway">
    <text evidence="2 11">Energy metabolism; oxidative phosphorylation.</text>
</comment>
<dbReference type="RefSeq" id="XP_067546455.1">
    <property type="nucleotide sequence ID" value="XM_067694100.1"/>
</dbReference>
<proteinExistence type="inferred from homology"/>
<keyword evidence="5 11" id="KW-0999">Mitochondrion inner membrane</keyword>
<comment type="function">
    <text evidence="11">Component of the cytochrome c oxidase, the last enzyme in the mitochondrial electron transport chain which drives oxidative phosphorylation. The respiratory chain contains 3 multisubunit complexes succinate dehydrogenase (complex II, CII), ubiquinol-cytochrome c oxidoreductase (cytochrome b-c1 complex, complex III, CIII) and cytochrome c oxidase (complex IV, CIV), that cooperate to transfer electrons derived from NADH and succinate to molecular oxygen, creating an electrochemical gradient over the inner membrane that drives transmembrane transport and the ATP synthase. Cytochrome c oxidase is the component of the respiratory chain that catalyzes the reduction of oxygen to water. Electrons originating from reduced cytochrome c in the intermembrane space (IMS) are transferred via the dinuclear copper A center (CU(A)) of subunit 2 and heme A of subunit 1 to the active site in subunit 1, a binuclear center (BNC) formed by heme A3 and copper B (CU(B)). The BNC reduces molecular oxygen to 2 water molecules using 4 electrons from cytochrome c in the IMS and 4 protons from the mitochondrial matrix.</text>
</comment>
<comment type="caution">
    <text evidence="12">The sequence shown here is derived from an EMBL/GenBank/DDBJ whole genome shotgun (WGS) entry which is preliminary data.</text>
</comment>
<dbReference type="InterPro" id="IPR036636">
    <property type="entry name" value="COX7C/Cox8_sf"/>
</dbReference>
<keyword evidence="9 11" id="KW-0472">Membrane</keyword>
<dbReference type="GO" id="GO:0006123">
    <property type="term" value="P:mitochondrial electron transport, cytochrome c to oxygen"/>
    <property type="evidence" value="ECO:0007669"/>
    <property type="project" value="UniProtKB-UniRule"/>
</dbReference>
<evidence type="ECO:0000313" key="12">
    <source>
        <dbReference type="EMBL" id="KAG5417339.1"/>
    </source>
</evidence>
<protein>
    <recommendedName>
        <fullName evidence="10 11">Cytochrome c oxidase subunit 8, mitochondrial</fullName>
    </recommendedName>
    <alternativeName>
        <fullName evidence="11">Cytochrome c oxidase polypeptide VIII</fullName>
    </alternativeName>
</protein>
<comment type="subunit">
    <text evidence="11">Component of the cytochrome c oxidase (complex IV, CIV), a multisubunit enzyme composed of a catalytic core of 3 subunits and several supernumerary subunits. The complex exists as a monomer or a dimer and forms supercomplexes (SCs) in the inner mitochondrial membrane with ubiquinol-cytochrome c oxidoreductase (cytochrome b-c1 complex, complex III, CIII).</text>
</comment>
<name>A0A8H7ZBA0_9ASCO</name>
<comment type="subcellular location">
    <subcellularLocation>
        <location evidence="1 11">Mitochondrion inner membrane</location>
        <topology evidence="1 11">Single-pass membrane protein</topology>
    </subcellularLocation>
</comment>
<evidence type="ECO:0000256" key="9">
    <source>
        <dbReference type="ARBA" id="ARBA00023136"/>
    </source>
</evidence>
<keyword evidence="7 11" id="KW-1133">Transmembrane helix</keyword>
<keyword evidence="4 11" id="KW-0812">Transmembrane</keyword>
<organism evidence="12 13">
    <name type="scientific">Candida metapsilosis</name>
    <dbReference type="NCBI Taxonomy" id="273372"/>
    <lineage>
        <taxon>Eukaryota</taxon>
        <taxon>Fungi</taxon>
        <taxon>Dikarya</taxon>
        <taxon>Ascomycota</taxon>
        <taxon>Saccharomycotina</taxon>
        <taxon>Pichiomycetes</taxon>
        <taxon>Debaryomycetaceae</taxon>
        <taxon>Candida/Lodderomyces clade</taxon>
        <taxon>Candida</taxon>
    </lineage>
</organism>
<evidence type="ECO:0000256" key="3">
    <source>
        <dbReference type="ARBA" id="ARBA00010514"/>
    </source>
</evidence>
<reference evidence="12 13" key="1">
    <citation type="submission" date="2020-12" db="EMBL/GenBank/DDBJ databases">
        <title>Effect of drift, selection, and recombination on the evolution of hybrid genomes in Candida yeast pathogens.</title>
        <authorList>
            <person name="Mixao V."/>
            <person name="Ksiezopolska E."/>
            <person name="Saus E."/>
            <person name="Boekhout T."/>
            <person name="Gacser A."/>
            <person name="Gabaldon T."/>
        </authorList>
    </citation>
    <scope>NUCLEOTIDE SEQUENCE [LARGE SCALE GENOMIC DNA]</scope>
    <source>
        <strain evidence="12 13">BP57</strain>
    </source>
</reference>
<keyword evidence="8 11" id="KW-0496">Mitochondrion</keyword>
<evidence type="ECO:0000256" key="1">
    <source>
        <dbReference type="ARBA" id="ARBA00004434"/>
    </source>
</evidence>
<dbReference type="GO" id="GO:0045277">
    <property type="term" value="C:respiratory chain complex IV"/>
    <property type="evidence" value="ECO:0007669"/>
    <property type="project" value="UniProtKB-UniRule"/>
</dbReference>
<dbReference type="OrthoDB" id="9974841at2759"/>
<evidence type="ECO:0000256" key="10">
    <source>
        <dbReference type="ARBA" id="ARBA00071004"/>
    </source>
</evidence>
<accession>A0A8H7ZBA0</accession>
<dbReference type="FunFam" id="4.10.49.10:FF:000001">
    <property type="entry name" value="Cytochrome c oxidase subunit 7C"/>
    <property type="match status" value="1"/>
</dbReference>
<dbReference type="Proteomes" id="UP000669133">
    <property type="component" value="Unassembled WGS sequence"/>
</dbReference>
<evidence type="ECO:0000256" key="4">
    <source>
        <dbReference type="ARBA" id="ARBA00022692"/>
    </source>
</evidence>
<dbReference type="Gene3D" id="4.10.49.10">
    <property type="entry name" value="Cytochrome c oxidase subunit VIIc"/>
    <property type="match status" value="1"/>
</dbReference>
<evidence type="ECO:0000313" key="13">
    <source>
        <dbReference type="Proteomes" id="UP000669133"/>
    </source>
</evidence>
<keyword evidence="6 11" id="KW-0809">Transit peptide</keyword>
<sequence>MFTRTILQRITKTPVQQLTSSIVPKRTLQISAKLMSDMNNIYGHPQEGVYSNLPFKVKNRKFIPFSVWFWGVMGFFFAFPFLTSGWQIYKAGGFDPKPE</sequence>
<dbReference type="GO" id="GO:0005743">
    <property type="term" value="C:mitochondrial inner membrane"/>
    <property type="evidence" value="ECO:0007669"/>
    <property type="project" value="UniProtKB-SubCell"/>
</dbReference>
<dbReference type="InterPro" id="IPR004202">
    <property type="entry name" value="COX7C/Cox8"/>
</dbReference>
<comment type="similarity">
    <text evidence="3 11">Belongs to the cytochrome c oxidase VIIc family.</text>
</comment>
<dbReference type="Pfam" id="PF02935">
    <property type="entry name" value="COX7C"/>
    <property type="match status" value="1"/>
</dbReference>
<evidence type="ECO:0000256" key="11">
    <source>
        <dbReference type="RuleBase" id="RU368123"/>
    </source>
</evidence>
<dbReference type="EMBL" id="JAEOAQ010000007">
    <property type="protein sequence ID" value="KAG5417339.1"/>
    <property type="molecule type" value="Genomic_DNA"/>
</dbReference>
<dbReference type="UniPathway" id="UPA00705"/>
<dbReference type="GeneID" id="93653601"/>
<evidence type="ECO:0000256" key="8">
    <source>
        <dbReference type="ARBA" id="ARBA00023128"/>
    </source>
</evidence>
<evidence type="ECO:0000256" key="5">
    <source>
        <dbReference type="ARBA" id="ARBA00022792"/>
    </source>
</evidence>